<dbReference type="EMBL" id="CAJOBC010001908">
    <property type="protein sequence ID" value="CAF3705289.1"/>
    <property type="molecule type" value="Genomic_DNA"/>
</dbReference>
<feature type="region of interest" description="Disordered" evidence="1">
    <location>
        <begin position="505"/>
        <end position="527"/>
    </location>
</feature>
<feature type="domain" description="SNTX MACPF/CDC-like" evidence="2">
    <location>
        <begin position="8"/>
        <end position="265"/>
    </location>
</feature>
<evidence type="ECO:0000259" key="2">
    <source>
        <dbReference type="Pfam" id="PF24674"/>
    </source>
</evidence>
<dbReference type="Pfam" id="PF24676">
    <property type="entry name" value="DUF7656"/>
    <property type="match status" value="1"/>
</dbReference>
<name>A0A814BH20_9BILA</name>
<evidence type="ECO:0000259" key="3">
    <source>
        <dbReference type="Pfam" id="PF24676"/>
    </source>
</evidence>
<evidence type="ECO:0000313" key="5">
    <source>
        <dbReference type="EMBL" id="CAF3705289.1"/>
    </source>
</evidence>
<gene>
    <name evidence="4" type="ORF">GPM918_LOCUS9962</name>
    <name evidence="5" type="ORF">SRO942_LOCUS9963</name>
</gene>
<dbReference type="AlphaFoldDB" id="A0A814BH20"/>
<evidence type="ECO:0000313" key="4">
    <source>
        <dbReference type="EMBL" id="CAF0926797.1"/>
    </source>
</evidence>
<dbReference type="InterPro" id="IPR056072">
    <property type="entry name" value="SNTX_MACPF/CDC-like_dom"/>
</dbReference>
<accession>A0A814BH20</accession>
<dbReference type="PANTHER" id="PTHR31594">
    <property type="entry name" value="AIG1-TYPE G DOMAIN-CONTAINING PROTEIN"/>
    <property type="match status" value="1"/>
</dbReference>
<feature type="domain" description="DUF7656" evidence="3">
    <location>
        <begin position="394"/>
        <end position="501"/>
    </location>
</feature>
<dbReference type="Pfam" id="PF24674">
    <property type="entry name" value="MACPF_SNTX"/>
    <property type="match status" value="1"/>
</dbReference>
<comment type="caution">
    <text evidence="4">The sequence shown here is derived from an EMBL/GenBank/DDBJ whole genome shotgun (WGS) entry which is preliminary data.</text>
</comment>
<dbReference type="Proteomes" id="UP000663829">
    <property type="component" value="Unassembled WGS sequence"/>
</dbReference>
<sequence>MDDSFVTINRKALGRVAFLGSLYDVRTDRFSRETLFNDTIPDVAIKTVDIPHTHYDYVEKDTYAEKFSKLNVEAALKVSILSGLVELEGSGKYITNEKQTDKTFKAALIYHISTKEEQLIINHSILSQHMSYEAFQSSNATHVVVGIKWGANCCVTFEQQLKDKNNARDIEGRLKAQLTKALGPVGSIGIDGNTQIGEGEISKQASFSVQFYGDVVINTEHLPQSVDGVLHVMKNIPAFIERSNEGKGKQLEYILYPLQQVARAFKQPIKTDIILKEINGAIIQQIEHDIDEFLIAKRRFNDFFTLVESFKEHIPRKYYNGVKNKNLELINEYCKFQDEIKTNLTKLRSNTANENEIQIVLERFRRSCCSSQGIDEYFRENIKLKEKCQLLSLFQKKGISLVKESVSPELLPQEHDNTDIYIIYISDELQENERDKWIQQYEYFMKIMKNTKNQSMSSDTTEPEFFLVDYDVHTNIDKSQGVKIHFYRNGTKITDDYYTYQNKNLTESTPVERNQQQQGKEETNGST</sequence>
<protein>
    <submittedName>
        <fullName evidence="4">Uncharacterized protein</fullName>
    </submittedName>
</protein>
<reference evidence="4" key="1">
    <citation type="submission" date="2021-02" db="EMBL/GenBank/DDBJ databases">
        <authorList>
            <person name="Nowell W R."/>
        </authorList>
    </citation>
    <scope>NUCLEOTIDE SEQUENCE</scope>
</reference>
<proteinExistence type="predicted"/>
<dbReference type="OrthoDB" id="10015728at2759"/>
<organism evidence="4 6">
    <name type="scientific">Didymodactylos carnosus</name>
    <dbReference type="NCBI Taxonomy" id="1234261"/>
    <lineage>
        <taxon>Eukaryota</taxon>
        <taxon>Metazoa</taxon>
        <taxon>Spiralia</taxon>
        <taxon>Gnathifera</taxon>
        <taxon>Rotifera</taxon>
        <taxon>Eurotatoria</taxon>
        <taxon>Bdelloidea</taxon>
        <taxon>Philodinida</taxon>
        <taxon>Philodinidae</taxon>
        <taxon>Didymodactylos</taxon>
    </lineage>
</organism>
<evidence type="ECO:0000256" key="1">
    <source>
        <dbReference type="SAM" id="MobiDB-lite"/>
    </source>
</evidence>
<keyword evidence="6" id="KW-1185">Reference proteome</keyword>
<dbReference type="EMBL" id="CAJNOQ010001908">
    <property type="protein sequence ID" value="CAF0926797.1"/>
    <property type="molecule type" value="Genomic_DNA"/>
</dbReference>
<feature type="compositionally biased region" description="Polar residues" evidence="1">
    <location>
        <begin position="505"/>
        <end position="518"/>
    </location>
</feature>
<dbReference type="InterPro" id="IPR056073">
    <property type="entry name" value="DUF7656"/>
</dbReference>
<dbReference type="PANTHER" id="PTHR31594:SF14">
    <property type="entry name" value="FIBRONECTIN TYPE-III DOMAIN-CONTAINING PROTEIN"/>
    <property type="match status" value="1"/>
</dbReference>
<dbReference type="Proteomes" id="UP000681722">
    <property type="component" value="Unassembled WGS sequence"/>
</dbReference>
<evidence type="ECO:0000313" key="6">
    <source>
        <dbReference type="Proteomes" id="UP000663829"/>
    </source>
</evidence>
<dbReference type="InterPro" id="IPR052090">
    <property type="entry name" value="Cytolytic_pore-forming_toxin"/>
</dbReference>